<dbReference type="InterPro" id="IPR036390">
    <property type="entry name" value="WH_DNA-bd_sf"/>
</dbReference>
<dbReference type="SUPFAM" id="SSF46785">
    <property type="entry name" value="Winged helix' DNA-binding domain"/>
    <property type="match status" value="1"/>
</dbReference>
<keyword evidence="1" id="KW-0805">Transcription regulation</keyword>
<accession>A0A2Z2NIK1</accession>
<name>A0A2Z2NIK1_9GAMM</name>
<dbReference type="OrthoDB" id="6627771at2"/>
<dbReference type="PRINTS" id="PR00035">
    <property type="entry name" value="HTHGNTR"/>
</dbReference>
<reference evidence="5 6" key="1">
    <citation type="submission" date="2016-12" db="EMBL/GenBank/DDBJ databases">
        <authorList>
            <person name="Song W.-J."/>
            <person name="Kurnit D.M."/>
        </authorList>
    </citation>
    <scope>NUCLEOTIDE SEQUENCE [LARGE SCALE GENOMIC DNA]</scope>
    <source>
        <strain evidence="5 6">IMCC3135</strain>
    </source>
</reference>
<evidence type="ECO:0000313" key="6">
    <source>
        <dbReference type="Proteomes" id="UP000250079"/>
    </source>
</evidence>
<feature type="domain" description="HTH gntR-type" evidence="4">
    <location>
        <begin position="13"/>
        <end position="80"/>
    </location>
</feature>
<dbReference type="RefSeq" id="WP_088916466.1">
    <property type="nucleotide sequence ID" value="NZ_CP018632.1"/>
</dbReference>
<dbReference type="Pfam" id="PF07729">
    <property type="entry name" value="FCD"/>
    <property type="match status" value="1"/>
</dbReference>
<dbReference type="Pfam" id="PF00392">
    <property type="entry name" value="GntR"/>
    <property type="match status" value="1"/>
</dbReference>
<dbReference type="GO" id="GO:0003677">
    <property type="term" value="F:DNA binding"/>
    <property type="evidence" value="ECO:0007669"/>
    <property type="project" value="UniProtKB-KW"/>
</dbReference>
<dbReference type="InterPro" id="IPR000524">
    <property type="entry name" value="Tscrpt_reg_HTH_GntR"/>
</dbReference>
<sequence>MSALDQVGSISRPSLHQELTDRLRSMIVEGVLTAGEKVPERELCEKLGVSRTPMREALKVLASDGLLTLEPNRGARVRAITVEELEEVFPLMGAFEALAGELACAHISAAQVKELKRVHEQMLARFRASDMPGYFKHNQRIHELIMQAAGNNTLITMYSSLAVRVRQARYLANMSAERWQQAVDEHEQIIQALEDRDGERLAAILKKHLENKFAAVRQWIEDQA</sequence>
<dbReference type="GO" id="GO:0003700">
    <property type="term" value="F:DNA-binding transcription factor activity"/>
    <property type="evidence" value="ECO:0007669"/>
    <property type="project" value="InterPro"/>
</dbReference>
<dbReference type="InterPro" id="IPR036388">
    <property type="entry name" value="WH-like_DNA-bd_sf"/>
</dbReference>
<keyword evidence="3" id="KW-0804">Transcription</keyword>
<dbReference type="InterPro" id="IPR011711">
    <property type="entry name" value="GntR_C"/>
</dbReference>
<protein>
    <submittedName>
        <fullName evidence="5">HTH-type transcriptional repressor RspR</fullName>
    </submittedName>
</protein>
<dbReference type="Gene3D" id="1.20.120.530">
    <property type="entry name" value="GntR ligand-binding domain-like"/>
    <property type="match status" value="1"/>
</dbReference>
<dbReference type="KEGG" id="gai:IMCC3135_04330"/>
<dbReference type="EMBL" id="CP018632">
    <property type="protein sequence ID" value="ASJ70979.1"/>
    <property type="molecule type" value="Genomic_DNA"/>
</dbReference>
<dbReference type="PANTHER" id="PTHR43537:SF50">
    <property type="entry name" value="TRANSCRIPTIONAL REGULATORY PROTEIN"/>
    <property type="match status" value="1"/>
</dbReference>
<dbReference type="SUPFAM" id="SSF48008">
    <property type="entry name" value="GntR ligand-binding domain-like"/>
    <property type="match status" value="1"/>
</dbReference>
<evidence type="ECO:0000256" key="1">
    <source>
        <dbReference type="ARBA" id="ARBA00023015"/>
    </source>
</evidence>
<evidence type="ECO:0000313" key="5">
    <source>
        <dbReference type="EMBL" id="ASJ70979.1"/>
    </source>
</evidence>
<dbReference type="SMART" id="SM00345">
    <property type="entry name" value="HTH_GNTR"/>
    <property type="match status" value="1"/>
</dbReference>
<organism evidence="5 6">
    <name type="scientific">Granulosicoccus antarcticus IMCC3135</name>
    <dbReference type="NCBI Taxonomy" id="1192854"/>
    <lineage>
        <taxon>Bacteria</taxon>
        <taxon>Pseudomonadati</taxon>
        <taxon>Pseudomonadota</taxon>
        <taxon>Gammaproteobacteria</taxon>
        <taxon>Chromatiales</taxon>
        <taxon>Granulosicoccaceae</taxon>
        <taxon>Granulosicoccus</taxon>
    </lineage>
</organism>
<evidence type="ECO:0000259" key="4">
    <source>
        <dbReference type="PROSITE" id="PS50949"/>
    </source>
</evidence>
<evidence type="ECO:0000256" key="2">
    <source>
        <dbReference type="ARBA" id="ARBA00023125"/>
    </source>
</evidence>
<dbReference type="AlphaFoldDB" id="A0A2Z2NIK1"/>
<dbReference type="Gene3D" id="1.10.10.10">
    <property type="entry name" value="Winged helix-like DNA-binding domain superfamily/Winged helix DNA-binding domain"/>
    <property type="match status" value="1"/>
</dbReference>
<keyword evidence="2" id="KW-0238">DNA-binding</keyword>
<dbReference type="InterPro" id="IPR008920">
    <property type="entry name" value="TF_FadR/GntR_C"/>
</dbReference>
<dbReference type="CDD" id="cd07377">
    <property type="entry name" value="WHTH_GntR"/>
    <property type="match status" value="1"/>
</dbReference>
<keyword evidence="6" id="KW-1185">Reference proteome</keyword>
<dbReference type="SMART" id="SM00895">
    <property type="entry name" value="FCD"/>
    <property type="match status" value="1"/>
</dbReference>
<evidence type="ECO:0000256" key="3">
    <source>
        <dbReference type="ARBA" id="ARBA00023163"/>
    </source>
</evidence>
<dbReference type="PANTHER" id="PTHR43537">
    <property type="entry name" value="TRANSCRIPTIONAL REGULATOR, GNTR FAMILY"/>
    <property type="match status" value="1"/>
</dbReference>
<proteinExistence type="predicted"/>
<dbReference type="PROSITE" id="PS50949">
    <property type="entry name" value="HTH_GNTR"/>
    <property type="match status" value="1"/>
</dbReference>
<dbReference type="Proteomes" id="UP000250079">
    <property type="component" value="Chromosome"/>
</dbReference>
<gene>
    <name evidence="5" type="primary">rspR_2</name>
    <name evidence="5" type="ORF">IMCC3135_04330</name>
</gene>